<dbReference type="SUPFAM" id="SSF102405">
    <property type="entry name" value="MCP/YpsA-like"/>
    <property type="match status" value="1"/>
</dbReference>
<dbReference type="Gene3D" id="3.40.50.450">
    <property type="match status" value="1"/>
</dbReference>
<sequence length="462" mass="50042">MNVPHFSSADGALSAESSLSPTAQATLLLTSYFSKASSESAKPLTNAEWGRFALWLKEKSTTPADLLVTDPKALLQGWHDARIGAERIIALLNRGHSLALAMEKWQRAGLWVVTRSDPEYPKRLKQRLKTDSPPVLFGCGNKALLNAGGLAVIGSRNASEADLAFTEQVGAKAAKEGIAIVSGGARGVDETAMLGAMKQGGVVIGVMADSLLKSATSIKWRKGLMDDHAVLVSPFYPEAGFSAGNAMARNKYIYCLADSSLVIHSGKKGGTLSGAEENLKKAWVPLWVKQTTDKDAANADLVTKGGRWLEADTQAFRIAQLMCNDGGRANQVQEQMGDLFSTPAQPKFFAETESDPEIEPDHKKEVVESEIESAVNENQAYNVVNSEQTAESEAASSGSVDFYQLFVSELQYLAKKPVTAEALIESTQLHKSQLTEWLKRAEEEGLLGKLNRPVRYQVKNKK</sequence>
<dbReference type="eggNOG" id="COG0758">
    <property type="taxonomic scope" value="Bacteria"/>
</dbReference>
<dbReference type="KEGG" id="ttu:TERTU_3910"/>
<reference evidence="3 4" key="1">
    <citation type="journal article" date="2009" name="PLoS ONE">
        <title>The complete genome of Teredinibacter turnerae T7901: an intracellular endosymbiont of marine wood-boring bivalves (shipworms).</title>
        <authorList>
            <person name="Yang J.C."/>
            <person name="Madupu R."/>
            <person name="Durkin A.S."/>
            <person name="Ekborg N.A."/>
            <person name="Pedamallu C.S."/>
            <person name="Hostetler J.B."/>
            <person name="Radune D."/>
            <person name="Toms B.S."/>
            <person name="Henrissat B."/>
            <person name="Coutinho P.M."/>
            <person name="Schwarz S."/>
            <person name="Field L."/>
            <person name="Trindade-Silva A.E."/>
            <person name="Soares C.A.G."/>
            <person name="Elshahawi S."/>
            <person name="Hanora A."/>
            <person name="Schmidt E.W."/>
            <person name="Haygood M.G."/>
            <person name="Posfai J."/>
            <person name="Benner J."/>
            <person name="Madinger C."/>
            <person name="Nove J."/>
            <person name="Anton B."/>
            <person name="Chaudhary K."/>
            <person name="Foster J."/>
            <person name="Holman A."/>
            <person name="Kumar S."/>
            <person name="Lessard P.A."/>
            <person name="Luyten Y.A."/>
            <person name="Slatko B."/>
            <person name="Wood N."/>
            <person name="Wu B."/>
            <person name="Teplitski M."/>
            <person name="Mougous J.D."/>
            <person name="Ward N."/>
            <person name="Eisen J.A."/>
            <person name="Badger J.H."/>
            <person name="Distel D.L."/>
        </authorList>
    </citation>
    <scope>NUCLEOTIDE SEQUENCE [LARGE SCALE GENOMIC DNA]</scope>
    <source>
        <strain evidence="4">ATCC 39867 / T7901</strain>
    </source>
</reference>
<dbReference type="PANTHER" id="PTHR43022:SF1">
    <property type="entry name" value="PROTEIN SMF"/>
    <property type="match status" value="1"/>
</dbReference>
<keyword evidence="4" id="KW-1185">Reference proteome</keyword>
<dbReference type="EMBL" id="CP001614">
    <property type="protein sequence ID" value="ACR12859.1"/>
    <property type="molecule type" value="Genomic_DNA"/>
</dbReference>
<evidence type="ECO:0000313" key="3">
    <source>
        <dbReference type="EMBL" id="ACR12859.1"/>
    </source>
</evidence>
<protein>
    <recommendedName>
        <fullName evidence="2">Smf/DprA SLOG domain-containing protein</fullName>
    </recommendedName>
</protein>
<dbReference type="OrthoDB" id="9785707at2"/>
<dbReference type="AlphaFoldDB" id="C5BTJ3"/>
<gene>
    <name evidence="3" type="ordered locus">TERTU_3910</name>
</gene>
<dbReference type="HOGENOM" id="CLU_043668_0_0_6"/>
<dbReference type="Pfam" id="PF02481">
    <property type="entry name" value="DNA_processg_A"/>
    <property type="match status" value="1"/>
</dbReference>
<dbReference type="PANTHER" id="PTHR43022">
    <property type="entry name" value="PROTEIN SMF"/>
    <property type="match status" value="1"/>
</dbReference>
<comment type="similarity">
    <text evidence="1">Belongs to the DprA/Smf family.</text>
</comment>
<organism evidence="3 4">
    <name type="scientific">Teredinibacter turnerae (strain ATCC 39867 / T7901)</name>
    <dbReference type="NCBI Taxonomy" id="377629"/>
    <lineage>
        <taxon>Bacteria</taxon>
        <taxon>Pseudomonadati</taxon>
        <taxon>Pseudomonadota</taxon>
        <taxon>Gammaproteobacteria</taxon>
        <taxon>Cellvibrionales</taxon>
        <taxon>Cellvibrionaceae</taxon>
        <taxon>Teredinibacter</taxon>
    </lineage>
</organism>
<dbReference type="STRING" id="377629.TERTU_3910"/>
<evidence type="ECO:0000259" key="2">
    <source>
        <dbReference type="Pfam" id="PF02481"/>
    </source>
</evidence>
<dbReference type="GO" id="GO:0009294">
    <property type="term" value="P:DNA-mediated transformation"/>
    <property type="evidence" value="ECO:0007669"/>
    <property type="project" value="InterPro"/>
</dbReference>
<evidence type="ECO:0000313" key="4">
    <source>
        <dbReference type="Proteomes" id="UP000009080"/>
    </source>
</evidence>
<dbReference type="InterPro" id="IPR003488">
    <property type="entry name" value="DprA"/>
</dbReference>
<name>C5BTJ3_TERTT</name>
<dbReference type="Proteomes" id="UP000009080">
    <property type="component" value="Chromosome"/>
</dbReference>
<proteinExistence type="inferred from homology"/>
<dbReference type="RefSeq" id="WP_015818971.1">
    <property type="nucleotide sequence ID" value="NC_012997.1"/>
</dbReference>
<accession>C5BTJ3</accession>
<feature type="domain" description="Smf/DprA SLOG" evidence="2">
    <location>
        <begin position="112"/>
        <end position="309"/>
    </location>
</feature>
<dbReference type="InterPro" id="IPR057666">
    <property type="entry name" value="DrpA_SLOG"/>
</dbReference>
<evidence type="ECO:0000256" key="1">
    <source>
        <dbReference type="ARBA" id="ARBA00006525"/>
    </source>
</evidence>